<accession>A0ABS4GCK4</accession>
<keyword evidence="9" id="KW-1185">Reference proteome</keyword>
<dbReference type="SUPFAM" id="SSF116842">
    <property type="entry name" value="XseB-like"/>
    <property type="match status" value="1"/>
</dbReference>
<evidence type="ECO:0000256" key="3">
    <source>
        <dbReference type="ARBA" id="ARBA00022722"/>
    </source>
</evidence>
<feature type="coiled-coil region" evidence="7">
    <location>
        <begin position="2"/>
        <end position="29"/>
    </location>
</feature>
<protein>
    <recommendedName>
        <fullName evidence="6">Exodeoxyribonuclease VII small subunit</fullName>
        <ecNumber evidence="6">3.1.11.6</ecNumber>
    </recommendedName>
</protein>
<dbReference type="EMBL" id="JAGGKS010000003">
    <property type="protein sequence ID" value="MBP1925420.1"/>
    <property type="molecule type" value="Genomic_DNA"/>
</dbReference>
<name>A0ABS4GCK4_9FIRM</name>
<organism evidence="8 9">
    <name type="scientific">Sedimentibacter acidaminivorans</name>
    <dbReference type="NCBI Taxonomy" id="913099"/>
    <lineage>
        <taxon>Bacteria</taxon>
        <taxon>Bacillati</taxon>
        <taxon>Bacillota</taxon>
        <taxon>Tissierellia</taxon>
        <taxon>Sedimentibacter</taxon>
    </lineage>
</organism>
<dbReference type="InterPro" id="IPR003761">
    <property type="entry name" value="Exonuc_VII_S"/>
</dbReference>
<evidence type="ECO:0000256" key="2">
    <source>
        <dbReference type="ARBA" id="ARBA00022490"/>
    </source>
</evidence>
<dbReference type="EC" id="3.1.11.6" evidence="6"/>
<evidence type="ECO:0000313" key="9">
    <source>
        <dbReference type="Proteomes" id="UP001519342"/>
    </source>
</evidence>
<evidence type="ECO:0000256" key="7">
    <source>
        <dbReference type="SAM" id="Coils"/>
    </source>
</evidence>
<keyword evidence="4" id="KW-0378">Hydrolase</keyword>
<evidence type="ECO:0000256" key="6">
    <source>
        <dbReference type="NCBIfam" id="TIGR01280"/>
    </source>
</evidence>
<dbReference type="PANTHER" id="PTHR34137">
    <property type="entry name" value="EXODEOXYRIBONUCLEASE 7 SMALL SUBUNIT"/>
    <property type="match status" value="1"/>
</dbReference>
<keyword evidence="5" id="KW-0269">Exonuclease</keyword>
<evidence type="ECO:0000256" key="5">
    <source>
        <dbReference type="ARBA" id="ARBA00022839"/>
    </source>
</evidence>
<keyword evidence="3" id="KW-0540">Nuclease</keyword>
<comment type="similarity">
    <text evidence="1">Belongs to the XseB family.</text>
</comment>
<keyword evidence="2" id="KW-0963">Cytoplasm</keyword>
<dbReference type="NCBIfam" id="TIGR01280">
    <property type="entry name" value="xseB"/>
    <property type="match status" value="1"/>
</dbReference>
<dbReference type="Pfam" id="PF02609">
    <property type="entry name" value="Exonuc_VII_S"/>
    <property type="match status" value="1"/>
</dbReference>
<proteinExistence type="inferred from homology"/>
<sequence length="70" mass="8272">MMKNNNQNYDSFEAAFEELKQIVQNLEDIDDVSIDEMLKSYEMGMSAYSFCMEKLEDTQKKIKIIDSNFE</sequence>
<evidence type="ECO:0000256" key="1">
    <source>
        <dbReference type="ARBA" id="ARBA00009998"/>
    </source>
</evidence>
<dbReference type="Proteomes" id="UP001519342">
    <property type="component" value="Unassembled WGS sequence"/>
</dbReference>
<evidence type="ECO:0000256" key="4">
    <source>
        <dbReference type="ARBA" id="ARBA00022801"/>
    </source>
</evidence>
<evidence type="ECO:0000313" key="8">
    <source>
        <dbReference type="EMBL" id="MBP1925420.1"/>
    </source>
</evidence>
<gene>
    <name evidence="8" type="ORF">J2Z76_001279</name>
</gene>
<comment type="caution">
    <text evidence="8">The sequence shown here is derived from an EMBL/GenBank/DDBJ whole genome shotgun (WGS) entry which is preliminary data.</text>
</comment>
<reference evidence="8 9" key="1">
    <citation type="submission" date="2021-03" db="EMBL/GenBank/DDBJ databases">
        <title>Genomic Encyclopedia of Type Strains, Phase IV (KMG-IV): sequencing the most valuable type-strain genomes for metagenomic binning, comparative biology and taxonomic classification.</title>
        <authorList>
            <person name="Goeker M."/>
        </authorList>
    </citation>
    <scope>NUCLEOTIDE SEQUENCE [LARGE SCALE GENOMIC DNA]</scope>
    <source>
        <strain evidence="8 9">DSM 24004</strain>
    </source>
</reference>
<dbReference type="PANTHER" id="PTHR34137:SF1">
    <property type="entry name" value="EXODEOXYRIBONUCLEASE 7 SMALL SUBUNIT"/>
    <property type="match status" value="1"/>
</dbReference>
<dbReference type="InterPro" id="IPR037004">
    <property type="entry name" value="Exonuc_VII_ssu_sf"/>
</dbReference>
<dbReference type="Gene3D" id="1.10.287.1040">
    <property type="entry name" value="Exonuclease VII, small subunit"/>
    <property type="match status" value="1"/>
</dbReference>
<keyword evidence="7" id="KW-0175">Coiled coil</keyword>